<reference evidence="15" key="2">
    <citation type="submission" date="2021-04" db="EMBL/GenBank/DDBJ databases">
        <authorList>
            <person name="Gilroy R."/>
        </authorList>
    </citation>
    <scope>NUCLEOTIDE SEQUENCE</scope>
    <source>
        <strain evidence="15">23274</strain>
    </source>
</reference>
<dbReference type="Proteomes" id="UP000824202">
    <property type="component" value="Unassembled WGS sequence"/>
</dbReference>
<evidence type="ECO:0000256" key="1">
    <source>
        <dbReference type="ARBA" id="ARBA00022490"/>
    </source>
</evidence>
<evidence type="ECO:0000256" key="2">
    <source>
        <dbReference type="ARBA" id="ARBA00022598"/>
    </source>
</evidence>
<name>A0A9D2ABU5_9BACT</name>
<dbReference type="Gene3D" id="3.40.1390.10">
    <property type="entry name" value="MurE/MurF, N-terminal domain"/>
    <property type="match status" value="1"/>
</dbReference>
<dbReference type="NCBIfam" id="TIGR01143">
    <property type="entry name" value="murF"/>
    <property type="match status" value="1"/>
</dbReference>
<evidence type="ECO:0000256" key="5">
    <source>
        <dbReference type="ARBA" id="ARBA00022840"/>
    </source>
</evidence>
<dbReference type="InterPro" id="IPR005863">
    <property type="entry name" value="UDP-N-AcMur_synth"/>
</dbReference>
<protein>
    <recommendedName>
        <fullName evidence="10 11">UDP-N-acetylmuramoyl-tripeptide--D-alanyl-D-alanine ligase</fullName>
        <ecNumber evidence="10 11">6.3.2.10</ecNumber>
    </recommendedName>
    <alternativeName>
        <fullName evidence="10">D-alanyl-D-alanine-adding enzyme</fullName>
    </alternativeName>
</protein>
<keyword evidence="9 10" id="KW-0961">Cell wall biogenesis/degradation</keyword>
<organism evidence="15 16">
    <name type="scientific">Candidatus Odoribacter faecigallinarum</name>
    <dbReference type="NCBI Taxonomy" id="2838706"/>
    <lineage>
        <taxon>Bacteria</taxon>
        <taxon>Pseudomonadati</taxon>
        <taxon>Bacteroidota</taxon>
        <taxon>Bacteroidia</taxon>
        <taxon>Bacteroidales</taxon>
        <taxon>Odoribacteraceae</taxon>
        <taxon>Odoribacter</taxon>
    </lineage>
</organism>
<feature type="domain" description="Mur ligase N-terminal catalytic" evidence="12">
    <location>
        <begin position="16"/>
        <end position="63"/>
    </location>
</feature>
<keyword evidence="2 10" id="KW-0436">Ligase</keyword>
<dbReference type="Gene3D" id="3.90.190.20">
    <property type="entry name" value="Mur ligase, C-terminal domain"/>
    <property type="match status" value="1"/>
</dbReference>
<dbReference type="HAMAP" id="MF_02019">
    <property type="entry name" value="MurF"/>
    <property type="match status" value="1"/>
</dbReference>
<dbReference type="Pfam" id="PF02875">
    <property type="entry name" value="Mur_ligase_C"/>
    <property type="match status" value="1"/>
</dbReference>
<dbReference type="GO" id="GO:0008360">
    <property type="term" value="P:regulation of cell shape"/>
    <property type="evidence" value="ECO:0007669"/>
    <property type="project" value="UniProtKB-KW"/>
</dbReference>
<comment type="caution">
    <text evidence="15">The sequence shown here is derived from an EMBL/GenBank/DDBJ whole genome shotgun (WGS) entry which is preliminary data.</text>
</comment>
<keyword evidence="7 10" id="KW-0573">Peptidoglycan synthesis</keyword>
<keyword evidence="6 10" id="KW-0133">Cell shape</keyword>
<dbReference type="Pfam" id="PF01225">
    <property type="entry name" value="Mur_ligase"/>
    <property type="match status" value="1"/>
</dbReference>
<evidence type="ECO:0000256" key="8">
    <source>
        <dbReference type="ARBA" id="ARBA00023306"/>
    </source>
</evidence>
<dbReference type="PANTHER" id="PTHR43024:SF1">
    <property type="entry name" value="UDP-N-ACETYLMURAMOYL-TRIPEPTIDE--D-ALANYL-D-ALANINE LIGASE"/>
    <property type="match status" value="1"/>
</dbReference>
<comment type="similarity">
    <text evidence="10">Belongs to the MurCDEF family. MurF subfamily.</text>
</comment>
<evidence type="ECO:0000259" key="14">
    <source>
        <dbReference type="Pfam" id="PF08245"/>
    </source>
</evidence>
<keyword evidence="1 10" id="KW-0963">Cytoplasm</keyword>
<comment type="function">
    <text evidence="10 11">Involved in cell wall formation. Catalyzes the final step in the synthesis of UDP-N-acetylmuramoyl-pentapeptide, the precursor of murein.</text>
</comment>
<dbReference type="InterPro" id="IPR036565">
    <property type="entry name" value="Mur-like_cat_sf"/>
</dbReference>
<dbReference type="EMBL" id="DXFT01000122">
    <property type="protein sequence ID" value="HIX03731.1"/>
    <property type="molecule type" value="Genomic_DNA"/>
</dbReference>
<accession>A0A9D2ABU5</accession>
<dbReference type="SUPFAM" id="SSF53244">
    <property type="entry name" value="MurD-like peptide ligases, peptide-binding domain"/>
    <property type="match status" value="1"/>
</dbReference>
<evidence type="ECO:0000256" key="3">
    <source>
        <dbReference type="ARBA" id="ARBA00022618"/>
    </source>
</evidence>
<evidence type="ECO:0000256" key="10">
    <source>
        <dbReference type="HAMAP-Rule" id="MF_02019"/>
    </source>
</evidence>
<evidence type="ECO:0000256" key="11">
    <source>
        <dbReference type="RuleBase" id="RU004136"/>
    </source>
</evidence>
<dbReference type="EC" id="6.3.2.10" evidence="10 11"/>
<comment type="pathway">
    <text evidence="10 11">Cell wall biogenesis; peptidoglycan biosynthesis.</text>
</comment>
<keyword evidence="3 10" id="KW-0132">Cell division</keyword>
<dbReference type="SUPFAM" id="SSF53623">
    <property type="entry name" value="MurD-like peptide ligases, catalytic domain"/>
    <property type="match status" value="1"/>
</dbReference>
<dbReference type="GO" id="GO:0051301">
    <property type="term" value="P:cell division"/>
    <property type="evidence" value="ECO:0007669"/>
    <property type="project" value="UniProtKB-KW"/>
</dbReference>
<keyword evidence="4 10" id="KW-0547">Nucleotide-binding</keyword>
<dbReference type="GO" id="GO:0009252">
    <property type="term" value="P:peptidoglycan biosynthetic process"/>
    <property type="evidence" value="ECO:0007669"/>
    <property type="project" value="UniProtKB-UniRule"/>
</dbReference>
<evidence type="ECO:0000259" key="13">
    <source>
        <dbReference type="Pfam" id="PF02875"/>
    </source>
</evidence>
<dbReference type="AlphaFoldDB" id="A0A9D2ABU5"/>
<proteinExistence type="inferred from homology"/>
<gene>
    <name evidence="10" type="primary">murF</name>
    <name evidence="15" type="ORF">H9863_06405</name>
</gene>
<evidence type="ECO:0000256" key="4">
    <source>
        <dbReference type="ARBA" id="ARBA00022741"/>
    </source>
</evidence>
<dbReference type="Gene3D" id="3.40.1190.10">
    <property type="entry name" value="Mur-like, catalytic domain"/>
    <property type="match status" value="1"/>
</dbReference>
<keyword evidence="8 10" id="KW-0131">Cell cycle</keyword>
<evidence type="ECO:0000313" key="16">
    <source>
        <dbReference type="Proteomes" id="UP000824202"/>
    </source>
</evidence>
<reference evidence="15" key="1">
    <citation type="journal article" date="2021" name="PeerJ">
        <title>Extensive microbial diversity within the chicken gut microbiome revealed by metagenomics and culture.</title>
        <authorList>
            <person name="Gilroy R."/>
            <person name="Ravi A."/>
            <person name="Getino M."/>
            <person name="Pursley I."/>
            <person name="Horton D.L."/>
            <person name="Alikhan N.F."/>
            <person name="Baker D."/>
            <person name="Gharbi K."/>
            <person name="Hall N."/>
            <person name="Watson M."/>
            <person name="Adriaenssens E.M."/>
            <person name="Foster-Nyarko E."/>
            <person name="Jarju S."/>
            <person name="Secka A."/>
            <person name="Antonio M."/>
            <person name="Oren A."/>
            <person name="Chaudhuri R.R."/>
            <person name="La Ragione R."/>
            <person name="Hildebrand F."/>
            <person name="Pallen M.J."/>
        </authorList>
    </citation>
    <scope>NUCLEOTIDE SEQUENCE</scope>
    <source>
        <strain evidence="15">23274</strain>
    </source>
</reference>
<dbReference type="InterPro" id="IPR036615">
    <property type="entry name" value="Mur_ligase_C_dom_sf"/>
</dbReference>
<evidence type="ECO:0000256" key="7">
    <source>
        <dbReference type="ARBA" id="ARBA00022984"/>
    </source>
</evidence>
<dbReference type="InterPro" id="IPR013221">
    <property type="entry name" value="Mur_ligase_cen"/>
</dbReference>
<dbReference type="InterPro" id="IPR000713">
    <property type="entry name" value="Mur_ligase_N"/>
</dbReference>
<sequence length="432" mass="48102">MSIDISQLYHDKIRGHRVTTDSRSIRPGDIFIALKGEHFNGNQYAADALAKGAVAAVIDEPAYQSPHCILVSDSLLFLQELAHYHRQQLHIPIIGITGTNGKTTTKELCHAVLSQKYKVVATQGNFNNHIGVPLTLMAMDENTQIGIVEMGANHPGEIKTLCDIAEPDYGIITNIGQAHLEGFGCYENIIATKKALYDAVFQRQGKVFANADDKLLMNLTENYADSRYTYGTQGAFLKGEIKQTVPYLVYDLLTPKGHLYIKTHLVGGYNFDNAMAASAIGTFFNIDPLQIQQAIENYHPSNLRSQLIKTPNNTLILDAYNANPSSMAAAIHNFKKMPGEHKIVILGEMLELGQASDDAHRNLLDNVLQGHFEKIFLIGNHFEHCKEKTNFTTWFPDTLSLIAELKEHPLEGKFILVKGSRGNRLEQIVEYL</sequence>
<feature type="binding site" evidence="10">
    <location>
        <begin position="98"/>
        <end position="104"/>
    </location>
    <ligand>
        <name>ATP</name>
        <dbReference type="ChEBI" id="CHEBI:30616"/>
    </ligand>
</feature>
<dbReference type="GO" id="GO:0071555">
    <property type="term" value="P:cell wall organization"/>
    <property type="evidence" value="ECO:0007669"/>
    <property type="project" value="UniProtKB-KW"/>
</dbReference>
<dbReference type="PANTHER" id="PTHR43024">
    <property type="entry name" value="UDP-N-ACETYLMURAMOYL-TRIPEPTIDE--D-ALANYL-D-ALANINE LIGASE"/>
    <property type="match status" value="1"/>
</dbReference>
<dbReference type="InterPro" id="IPR004101">
    <property type="entry name" value="Mur_ligase_C"/>
</dbReference>
<keyword evidence="5 10" id="KW-0067">ATP-binding</keyword>
<evidence type="ECO:0000256" key="9">
    <source>
        <dbReference type="ARBA" id="ARBA00023316"/>
    </source>
</evidence>
<dbReference type="GO" id="GO:0047480">
    <property type="term" value="F:UDP-N-acetylmuramoyl-tripeptide-D-alanyl-D-alanine ligase activity"/>
    <property type="evidence" value="ECO:0007669"/>
    <property type="project" value="UniProtKB-UniRule"/>
</dbReference>
<evidence type="ECO:0000256" key="6">
    <source>
        <dbReference type="ARBA" id="ARBA00022960"/>
    </source>
</evidence>
<feature type="domain" description="Mur ligase C-terminal" evidence="13">
    <location>
        <begin position="304"/>
        <end position="421"/>
    </location>
</feature>
<evidence type="ECO:0000313" key="15">
    <source>
        <dbReference type="EMBL" id="HIX03731.1"/>
    </source>
</evidence>
<dbReference type="InterPro" id="IPR035911">
    <property type="entry name" value="MurE/MurF_N"/>
</dbReference>
<dbReference type="Pfam" id="PF08245">
    <property type="entry name" value="Mur_ligase_M"/>
    <property type="match status" value="1"/>
</dbReference>
<dbReference type="GO" id="GO:0005524">
    <property type="term" value="F:ATP binding"/>
    <property type="evidence" value="ECO:0007669"/>
    <property type="project" value="UniProtKB-UniRule"/>
</dbReference>
<dbReference type="SUPFAM" id="SSF63418">
    <property type="entry name" value="MurE/MurF N-terminal domain"/>
    <property type="match status" value="1"/>
</dbReference>
<comment type="subcellular location">
    <subcellularLocation>
        <location evidence="10 11">Cytoplasm</location>
    </subcellularLocation>
</comment>
<feature type="domain" description="Mur ligase central" evidence="14">
    <location>
        <begin position="96"/>
        <end position="280"/>
    </location>
</feature>
<comment type="catalytic activity">
    <reaction evidence="10 11">
        <text>D-alanyl-D-alanine + UDP-N-acetyl-alpha-D-muramoyl-L-alanyl-gamma-D-glutamyl-meso-2,6-diaminopimelate + ATP = UDP-N-acetyl-alpha-D-muramoyl-L-alanyl-gamma-D-glutamyl-meso-2,6-diaminopimeloyl-D-alanyl-D-alanine + ADP + phosphate + H(+)</text>
        <dbReference type="Rhea" id="RHEA:28374"/>
        <dbReference type="ChEBI" id="CHEBI:15378"/>
        <dbReference type="ChEBI" id="CHEBI:30616"/>
        <dbReference type="ChEBI" id="CHEBI:43474"/>
        <dbReference type="ChEBI" id="CHEBI:57822"/>
        <dbReference type="ChEBI" id="CHEBI:61386"/>
        <dbReference type="ChEBI" id="CHEBI:83905"/>
        <dbReference type="ChEBI" id="CHEBI:456216"/>
        <dbReference type="EC" id="6.3.2.10"/>
    </reaction>
</comment>
<evidence type="ECO:0000259" key="12">
    <source>
        <dbReference type="Pfam" id="PF01225"/>
    </source>
</evidence>
<dbReference type="GO" id="GO:0005737">
    <property type="term" value="C:cytoplasm"/>
    <property type="evidence" value="ECO:0007669"/>
    <property type="project" value="UniProtKB-SubCell"/>
</dbReference>
<dbReference type="InterPro" id="IPR051046">
    <property type="entry name" value="MurCDEF_CellWall_CoF430Synth"/>
</dbReference>